<keyword evidence="1" id="KW-1133">Transmembrane helix</keyword>
<dbReference type="OrthoDB" id="7056878at2"/>
<dbReference type="AlphaFoldDB" id="A0A5S9QA46"/>
<evidence type="ECO:0000256" key="1">
    <source>
        <dbReference type="SAM" id="Phobius"/>
    </source>
</evidence>
<keyword evidence="1" id="KW-0812">Transmembrane</keyword>
<keyword evidence="1" id="KW-0472">Membrane</keyword>
<proteinExistence type="predicted"/>
<reference evidence="2 3" key="1">
    <citation type="submission" date="2019-11" db="EMBL/GenBank/DDBJ databases">
        <authorList>
            <person name="Holert J."/>
        </authorList>
    </citation>
    <scope>NUCLEOTIDE SEQUENCE [LARGE SCALE GENOMIC DNA]</scope>
    <source>
        <strain evidence="2">SB11_3</strain>
    </source>
</reference>
<keyword evidence="3" id="KW-1185">Reference proteome</keyword>
<organism evidence="2 3">
    <name type="scientific">BD1-7 clade bacterium</name>
    <dbReference type="NCBI Taxonomy" id="2029982"/>
    <lineage>
        <taxon>Bacteria</taxon>
        <taxon>Pseudomonadati</taxon>
        <taxon>Pseudomonadota</taxon>
        <taxon>Gammaproteobacteria</taxon>
        <taxon>Cellvibrionales</taxon>
        <taxon>Spongiibacteraceae</taxon>
        <taxon>BD1-7 clade</taxon>
    </lineage>
</organism>
<evidence type="ECO:0000313" key="2">
    <source>
        <dbReference type="EMBL" id="CAA0114288.1"/>
    </source>
</evidence>
<dbReference type="EMBL" id="CACSIO010000023">
    <property type="protein sequence ID" value="CAA0114288.1"/>
    <property type="molecule type" value="Genomic_DNA"/>
</dbReference>
<sequence>MAEILQLLRQAQARLPWLMPLLAIILLIGLMAVWRLHREASSELALAHGEITALHERQKTLINRLAESDADSQVYRTAQLALRRTVDEQAQTITAVNRQLDFYRLLMEGSDSRNGLDLTGSLIYPLDDVKNGYHFRFTFVQYAKRRQVLRATLSVVLQGVQAGMPKRYPLDQLLVSSENSTKLRFKYFQSIEGQLRLPDAFEPQQFVIDAQIKSKNAKPWQRIVEWQTEE</sequence>
<gene>
    <name evidence="2" type="ORF">OPDIPICF_01579</name>
</gene>
<dbReference type="InterPro" id="IPR046703">
    <property type="entry name" value="DUF6776"/>
</dbReference>
<dbReference type="Proteomes" id="UP000441399">
    <property type="component" value="Unassembled WGS sequence"/>
</dbReference>
<evidence type="ECO:0000313" key="3">
    <source>
        <dbReference type="Proteomes" id="UP000441399"/>
    </source>
</evidence>
<feature type="transmembrane region" description="Helical" evidence="1">
    <location>
        <begin position="15"/>
        <end position="34"/>
    </location>
</feature>
<protein>
    <submittedName>
        <fullName evidence="2">Uncharacterized protein</fullName>
    </submittedName>
</protein>
<dbReference type="Pfam" id="PF20567">
    <property type="entry name" value="DUF6776"/>
    <property type="match status" value="1"/>
</dbReference>
<name>A0A5S9QA46_9GAMM</name>
<accession>A0A5S9QA46</accession>